<evidence type="ECO:0000313" key="2">
    <source>
        <dbReference type="EMBL" id="VDI24996.1"/>
    </source>
</evidence>
<keyword evidence="3" id="KW-1185">Reference proteome</keyword>
<proteinExistence type="predicted"/>
<reference evidence="2" key="1">
    <citation type="submission" date="2018-11" db="EMBL/GenBank/DDBJ databases">
        <authorList>
            <person name="Alioto T."/>
            <person name="Alioto T."/>
        </authorList>
    </citation>
    <scope>NUCLEOTIDE SEQUENCE</scope>
</reference>
<dbReference type="EMBL" id="UYJE01004098">
    <property type="protein sequence ID" value="VDI24996.1"/>
    <property type="molecule type" value="Genomic_DNA"/>
</dbReference>
<protein>
    <submittedName>
        <fullName evidence="2">Uncharacterized protein</fullName>
    </submittedName>
</protein>
<comment type="caution">
    <text evidence="2">The sequence shown here is derived from an EMBL/GenBank/DDBJ whole genome shotgun (WGS) entry which is preliminary data.</text>
</comment>
<evidence type="ECO:0000313" key="3">
    <source>
        <dbReference type="Proteomes" id="UP000596742"/>
    </source>
</evidence>
<evidence type="ECO:0000256" key="1">
    <source>
        <dbReference type="SAM" id="MobiDB-lite"/>
    </source>
</evidence>
<dbReference type="OrthoDB" id="10643173at2759"/>
<organism evidence="2 3">
    <name type="scientific">Mytilus galloprovincialis</name>
    <name type="common">Mediterranean mussel</name>
    <dbReference type="NCBI Taxonomy" id="29158"/>
    <lineage>
        <taxon>Eukaryota</taxon>
        <taxon>Metazoa</taxon>
        <taxon>Spiralia</taxon>
        <taxon>Lophotrochozoa</taxon>
        <taxon>Mollusca</taxon>
        <taxon>Bivalvia</taxon>
        <taxon>Autobranchia</taxon>
        <taxon>Pteriomorphia</taxon>
        <taxon>Mytilida</taxon>
        <taxon>Mytiloidea</taxon>
        <taxon>Mytilidae</taxon>
        <taxon>Mytilinae</taxon>
        <taxon>Mytilus</taxon>
    </lineage>
</organism>
<dbReference type="Proteomes" id="UP000596742">
    <property type="component" value="Unassembled WGS sequence"/>
</dbReference>
<sequence length="132" mass="15397">MKNFFDNPEIVHSGGKTQVFLLHHLITQDADRMKAKRRLIALEQHDLSAFKKVKITEASKPVYMSSDEEGQEGYVQELFKDLLFRKKRLMSFSEVIEERRRDDKVRPPPLSHSKTHLPKTDIVDSHTSINTH</sequence>
<accession>A0A8B6DTP3</accession>
<gene>
    <name evidence="2" type="ORF">MGAL_10B048450</name>
</gene>
<feature type="compositionally biased region" description="Basic and acidic residues" evidence="1">
    <location>
        <begin position="97"/>
        <end position="106"/>
    </location>
</feature>
<dbReference type="AlphaFoldDB" id="A0A8B6DTP3"/>
<feature type="region of interest" description="Disordered" evidence="1">
    <location>
        <begin position="97"/>
        <end position="132"/>
    </location>
</feature>
<name>A0A8B6DTP3_MYTGA</name>